<comment type="similarity">
    <text evidence="10">Belongs to the NqrB/RnfD family.</text>
</comment>
<evidence type="ECO:0000256" key="6">
    <source>
        <dbReference type="ARBA" id="ARBA00022967"/>
    </source>
</evidence>
<dbReference type="GO" id="GO:0022900">
    <property type="term" value="P:electron transport chain"/>
    <property type="evidence" value="ECO:0007669"/>
    <property type="project" value="UniProtKB-UniRule"/>
</dbReference>
<feature type="transmembrane region" description="Helical" evidence="10">
    <location>
        <begin position="210"/>
        <end position="228"/>
    </location>
</feature>
<dbReference type="RefSeq" id="WP_088860794.1">
    <property type="nucleotide sequence ID" value="NZ_CP022115.1"/>
</dbReference>
<dbReference type="GO" id="GO:0005886">
    <property type="term" value="C:plasma membrane"/>
    <property type="evidence" value="ECO:0007669"/>
    <property type="project" value="UniProtKB-SubCell"/>
</dbReference>
<keyword evidence="8 10" id="KW-1133">Transmembrane helix</keyword>
<feature type="transmembrane region" description="Helical" evidence="10">
    <location>
        <begin position="79"/>
        <end position="108"/>
    </location>
</feature>
<dbReference type="InterPro" id="IPR004338">
    <property type="entry name" value="NqrB/RnfD"/>
</dbReference>
<reference evidence="12" key="1">
    <citation type="submission" date="2017-06" db="EMBL/GenBank/DDBJ databases">
        <title>Whole genome sequence of Laribacter hongkongensis LHGZ1.</title>
        <authorList>
            <person name="Chen D."/>
            <person name="Wu H."/>
            <person name="Chen J."/>
        </authorList>
    </citation>
    <scope>NUCLEOTIDE SEQUENCE [LARGE SCALE GENOMIC DNA]</scope>
    <source>
        <strain evidence="12">LHGZ1</strain>
    </source>
</reference>
<evidence type="ECO:0000313" key="12">
    <source>
        <dbReference type="Proteomes" id="UP000197424"/>
    </source>
</evidence>
<proteinExistence type="inferred from homology"/>
<feature type="transmembrane region" description="Helical" evidence="10">
    <location>
        <begin position="235"/>
        <end position="254"/>
    </location>
</feature>
<keyword evidence="10" id="KW-0997">Cell inner membrane</keyword>
<evidence type="ECO:0000256" key="9">
    <source>
        <dbReference type="ARBA" id="ARBA00023136"/>
    </source>
</evidence>
<dbReference type="EC" id="7.-.-.-" evidence="10"/>
<dbReference type="HAMAP" id="MF_00462">
    <property type="entry name" value="RsxD_RnfD"/>
    <property type="match status" value="1"/>
</dbReference>
<keyword evidence="2 10" id="KW-0597">Phosphoprotein</keyword>
<evidence type="ECO:0000256" key="1">
    <source>
        <dbReference type="ARBA" id="ARBA00022448"/>
    </source>
</evidence>
<sequence>MKKLPTRLYLHSSPHLVTGHDTPKIMRHVVYALLPVTLWAIWQFGTSAFLLVLTVVLSCVLTERLILRHPAAPRDMSAVITGLTLALTLPPALPLWMGAVAGIVAIALGKLLFGGLGSNVFNPALVGRAFVQASFPAAMTTWTPAGAAGRFTELIPSTLALPFTSPDPVAAWAAARLDGFAGATPLAAWKFAGELPVQGHFLLSPGVSGSLGETSALLIVACGLYLAVRGMLNWRIPLAVLLGAALVSTAFGPFPDIGNGVLFVLTSGGLMFGAWFMATDMVTAPITRRGMWVYGLLIGALIVTIRFWGGASEGVMYAILLANALVPHIEALTQPRHYGRKPLWRRS</sequence>
<keyword evidence="1 10" id="KW-0813">Transport</keyword>
<dbReference type="Proteomes" id="UP000197424">
    <property type="component" value="Chromosome"/>
</dbReference>
<feature type="transmembrane region" description="Helical" evidence="10">
    <location>
        <begin position="315"/>
        <end position="333"/>
    </location>
</feature>
<comment type="subcellular location">
    <subcellularLocation>
        <location evidence="10">Cell inner membrane</location>
        <topology evidence="10">Multi-pass membrane protein</topology>
    </subcellularLocation>
</comment>
<evidence type="ECO:0000256" key="3">
    <source>
        <dbReference type="ARBA" id="ARBA00022630"/>
    </source>
</evidence>
<dbReference type="InterPro" id="IPR011303">
    <property type="entry name" value="RnfD_bac"/>
</dbReference>
<feature type="transmembrane region" description="Helical" evidence="10">
    <location>
        <begin position="291"/>
        <end position="309"/>
    </location>
</feature>
<keyword evidence="6 10" id="KW-1278">Translocase</keyword>
<keyword evidence="5 10" id="KW-0812">Transmembrane</keyword>
<keyword evidence="3 10" id="KW-0285">Flavoprotein</keyword>
<keyword evidence="9 10" id="KW-0472">Membrane</keyword>
<name>A0A248LIB1_9NEIS</name>
<keyword evidence="4 10" id="KW-0288">FMN</keyword>
<organism evidence="11 12">
    <name type="scientific">Laribacter hongkongensis</name>
    <dbReference type="NCBI Taxonomy" id="168471"/>
    <lineage>
        <taxon>Bacteria</taxon>
        <taxon>Pseudomonadati</taxon>
        <taxon>Pseudomonadota</taxon>
        <taxon>Betaproteobacteria</taxon>
        <taxon>Neisseriales</taxon>
        <taxon>Aquaspirillaceae</taxon>
        <taxon>Laribacter</taxon>
    </lineage>
</organism>
<dbReference type="Pfam" id="PF03116">
    <property type="entry name" value="NQR2_RnfD_RnfE"/>
    <property type="match status" value="1"/>
</dbReference>
<protein>
    <recommendedName>
        <fullName evidence="10">Ion-translocating oxidoreductase complex subunit D</fullName>
        <ecNumber evidence="10">7.-.-.-</ecNumber>
    </recommendedName>
    <alternativeName>
        <fullName evidence="10">Rnf electron transport complex subunit D</fullName>
    </alternativeName>
</protein>
<evidence type="ECO:0000256" key="5">
    <source>
        <dbReference type="ARBA" id="ARBA00022692"/>
    </source>
</evidence>
<keyword evidence="10" id="KW-1003">Cell membrane</keyword>
<dbReference type="NCBIfam" id="TIGR01946">
    <property type="entry name" value="rnfD"/>
    <property type="match status" value="1"/>
</dbReference>
<evidence type="ECO:0000256" key="8">
    <source>
        <dbReference type="ARBA" id="ARBA00022989"/>
    </source>
</evidence>
<feature type="transmembrane region" description="Helical" evidence="10">
    <location>
        <begin position="48"/>
        <end position="67"/>
    </location>
</feature>
<gene>
    <name evidence="10" type="primary">rnfD</name>
    <name evidence="11" type="ORF">LHGZ1_1699</name>
</gene>
<feature type="modified residue" description="FMN phosphoryl threonine" evidence="10">
    <location>
        <position position="184"/>
    </location>
</feature>
<dbReference type="PANTHER" id="PTHR30578:SF0">
    <property type="entry name" value="ION-TRANSLOCATING OXIDOREDUCTASE COMPLEX SUBUNIT D"/>
    <property type="match status" value="1"/>
</dbReference>
<dbReference type="EMBL" id="CP022115">
    <property type="protein sequence ID" value="ASJ24530.1"/>
    <property type="molecule type" value="Genomic_DNA"/>
</dbReference>
<accession>A0A248LIB1</accession>
<keyword evidence="7 10" id="KW-0249">Electron transport</keyword>
<evidence type="ECO:0000256" key="4">
    <source>
        <dbReference type="ARBA" id="ARBA00022643"/>
    </source>
</evidence>
<comment type="cofactor">
    <cofactor evidence="10">
        <name>FMN</name>
        <dbReference type="ChEBI" id="CHEBI:58210"/>
    </cofactor>
</comment>
<dbReference type="OrthoDB" id="9776359at2"/>
<dbReference type="GO" id="GO:0055085">
    <property type="term" value="P:transmembrane transport"/>
    <property type="evidence" value="ECO:0007669"/>
    <property type="project" value="InterPro"/>
</dbReference>
<comment type="function">
    <text evidence="10">Part of a membrane-bound complex that couples electron transfer with translocation of ions across the membrane.</text>
</comment>
<feature type="transmembrane region" description="Helical" evidence="10">
    <location>
        <begin position="260"/>
        <end position="279"/>
    </location>
</feature>
<evidence type="ECO:0000256" key="10">
    <source>
        <dbReference type="HAMAP-Rule" id="MF_00462"/>
    </source>
</evidence>
<evidence type="ECO:0000256" key="2">
    <source>
        <dbReference type="ARBA" id="ARBA00022553"/>
    </source>
</evidence>
<comment type="subunit">
    <text evidence="10">The complex is composed of six subunits: RnfA, RnfB, RnfC, RnfD, RnfE and RnfG.</text>
</comment>
<dbReference type="AlphaFoldDB" id="A0A248LIB1"/>
<evidence type="ECO:0000256" key="7">
    <source>
        <dbReference type="ARBA" id="ARBA00022982"/>
    </source>
</evidence>
<evidence type="ECO:0000313" key="11">
    <source>
        <dbReference type="EMBL" id="ASJ24530.1"/>
    </source>
</evidence>
<dbReference type="PANTHER" id="PTHR30578">
    <property type="entry name" value="ELECTRON TRANSPORT COMPLEX PROTEIN RNFD"/>
    <property type="match status" value="1"/>
</dbReference>